<dbReference type="Pfam" id="PF13424">
    <property type="entry name" value="TPR_12"/>
    <property type="match status" value="1"/>
</dbReference>
<name>A0A5C4XVZ0_9DEIO</name>
<dbReference type="Proteomes" id="UP000313988">
    <property type="component" value="Unassembled WGS sequence"/>
</dbReference>
<sequence length="909" mass="99969">MYLQTLGKLELQGAAYSRPKSLLLLCHLALEGARDRHHLSALFFGQAHDPHGSLRSTIRRLRQEAPGSLEQEGEFLRTAVHCDARDMLTWLDACELERGIGLYTGPFLAGLRRADWGVELEEWVYTTREYLASRVRSALLTLAEGQAATGSFGAAADLAERALELEGAAEPEAEEFGRLDCLLVAGHSPLVARLRQQGHELGLDLHHSVEDARRALLSHAAESAGASLDIEARPHLPSRITEFVGREVERGEIVRALARPEVRLLTLVGPGGSGKTRLALEVARALQARQAVAFASLEAVAELRDLPRAIAHAAGLNLPGDQPPLPALQACLQGPPLLMVLDGVEHLLEGTEQLQTLLRGCPSLTLLLTSRERLNLEEEWALTIGGLNLPPPGATVPQIRDAEAVQLFVMRARRASLGFRPDETDWPVVAQIAALVDGSPLGLELAAAWIRLLPLEEIARETRRSLDFLQTESPGVPQRHHSVRAVFEQTWAQLSEAEQTVMARLSVFHGGFTREAAGEVAGASLPVLARLLDKSLIRVMGAGRYGLHALIVQFTRERLRQTPKEQRRAQLAHAAFYRAQVQQAYTAFLNLRDERQWMDRLTLELDNLRAVLKTWLDWGEPQEVLRCVTWLRVYWGRTGRAREGRWWLSLGLAAGLDTPPDVREQALAVQGELAMDMGDHLEARRLLEASLALREQLGLPSPITWLHLGNVAVGLGETAMARQWYEQARAGFQAANERHGLASSLKNLGSLMLKEGDLAGAQAAYEQSLRYKLEIGGEVDGLHKNFGDLYRQRGEFGAARSSYTQALRGLLNRGYLLLIPGVLEGLGRLSLDQGQGRRGAVLLAAATMLEEHLGCRTSVDLGHLEGCRRLGSRAGCRHADFDVAWATGRTMTLEQAVAYSQDERSVDDS</sequence>
<dbReference type="AlphaFoldDB" id="A0A5C4XVZ0"/>
<comment type="caution">
    <text evidence="3">The sequence shown here is derived from an EMBL/GenBank/DDBJ whole genome shotgun (WGS) entry which is preliminary data.</text>
</comment>
<dbReference type="SUPFAM" id="SSF52540">
    <property type="entry name" value="P-loop containing nucleoside triphosphate hydrolases"/>
    <property type="match status" value="1"/>
</dbReference>
<dbReference type="GO" id="GO:0016887">
    <property type="term" value="F:ATP hydrolysis activity"/>
    <property type="evidence" value="ECO:0007669"/>
    <property type="project" value="InterPro"/>
</dbReference>
<keyword evidence="5" id="KW-1185">Reference proteome</keyword>
<accession>A0A5C4XVZ0</accession>
<evidence type="ECO:0000259" key="1">
    <source>
        <dbReference type="Pfam" id="PF13401"/>
    </source>
</evidence>
<dbReference type="SUPFAM" id="SSF48452">
    <property type="entry name" value="TPR-like"/>
    <property type="match status" value="1"/>
</dbReference>
<reference evidence="3 4" key="1">
    <citation type="submission" date="2019-06" db="EMBL/GenBank/DDBJ databases">
        <title>Genome sequence of Deinococcus radiopugnans ATCC 19172.</title>
        <authorList>
            <person name="Maclea K.S."/>
            <person name="Maynard C.R."/>
        </authorList>
    </citation>
    <scope>NUCLEOTIDE SEQUENCE [LARGE SCALE GENOMIC DNA]</scope>
    <source>
        <strain evidence="3 4">ATCC 19172</strain>
    </source>
</reference>
<dbReference type="SMART" id="SM00028">
    <property type="entry name" value="TPR"/>
    <property type="match status" value="5"/>
</dbReference>
<reference evidence="2 5" key="2">
    <citation type="submission" date="2020-08" db="EMBL/GenBank/DDBJ databases">
        <title>Genomic Encyclopedia of Type Strains, Phase IV (KMG-IV): sequencing the most valuable type-strain genomes for metagenomic binning, comparative biology and taxonomic classification.</title>
        <authorList>
            <person name="Goeker M."/>
        </authorList>
    </citation>
    <scope>NUCLEOTIDE SEQUENCE [LARGE SCALE GENOMIC DNA]</scope>
    <source>
        <strain evidence="2 5">DSM 12027</strain>
    </source>
</reference>
<dbReference type="EMBL" id="VDMO01000032">
    <property type="protein sequence ID" value="TNM67285.1"/>
    <property type="molecule type" value="Genomic_DNA"/>
</dbReference>
<organism evidence="3 4">
    <name type="scientific">Deinococcus radiopugnans ATCC 19172</name>
    <dbReference type="NCBI Taxonomy" id="585398"/>
    <lineage>
        <taxon>Bacteria</taxon>
        <taxon>Thermotogati</taxon>
        <taxon>Deinococcota</taxon>
        <taxon>Deinococci</taxon>
        <taxon>Deinococcales</taxon>
        <taxon>Deinococcaceae</taxon>
        <taxon>Deinococcus</taxon>
    </lineage>
</organism>
<dbReference type="PANTHER" id="PTHR47691:SF3">
    <property type="entry name" value="HTH-TYPE TRANSCRIPTIONAL REGULATOR RV0890C-RELATED"/>
    <property type="match status" value="1"/>
</dbReference>
<dbReference type="InterPro" id="IPR019734">
    <property type="entry name" value="TPR_rpt"/>
</dbReference>
<evidence type="ECO:0000313" key="5">
    <source>
        <dbReference type="Proteomes" id="UP000629870"/>
    </source>
</evidence>
<protein>
    <submittedName>
        <fullName evidence="2">ATPase</fullName>
    </submittedName>
    <submittedName>
        <fullName evidence="3">Tetratricopeptide repeat protein</fullName>
    </submittedName>
</protein>
<proteinExistence type="predicted"/>
<dbReference type="PANTHER" id="PTHR47691">
    <property type="entry name" value="REGULATOR-RELATED"/>
    <property type="match status" value="1"/>
</dbReference>
<dbReference type="Proteomes" id="UP000629870">
    <property type="component" value="Unassembled WGS sequence"/>
</dbReference>
<feature type="domain" description="ORC1/DEAH AAA+ ATPase" evidence="1">
    <location>
        <begin position="263"/>
        <end position="358"/>
    </location>
</feature>
<dbReference type="EMBL" id="JACHEW010000034">
    <property type="protein sequence ID" value="MBB6018583.1"/>
    <property type="molecule type" value="Genomic_DNA"/>
</dbReference>
<evidence type="ECO:0000313" key="3">
    <source>
        <dbReference type="EMBL" id="TNM67285.1"/>
    </source>
</evidence>
<dbReference type="Gene3D" id="1.25.40.10">
    <property type="entry name" value="Tetratricopeptide repeat domain"/>
    <property type="match status" value="1"/>
</dbReference>
<gene>
    <name evidence="3" type="ORF">FHR04_18685</name>
    <name evidence="2" type="ORF">HNQ04_003864</name>
</gene>
<dbReference type="Pfam" id="PF13401">
    <property type="entry name" value="AAA_22"/>
    <property type="match status" value="1"/>
</dbReference>
<dbReference type="RefSeq" id="WP_139404725.1">
    <property type="nucleotide sequence ID" value="NZ_JACHEW010000034.1"/>
</dbReference>
<dbReference type="InterPro" id="IPR011990">
    <property type="entry name" value="TPR-like_helical_dom_sf"/>
</dbReference>
<dbReference type="OrthoDB" id="4624147at2"/>
<dbReference type="Gene3D" id="3.40.50.300">
    <property type="entry name" value="P-loop containing nucleotide triphosphate hydrolases"/>
    <property type="match status" value="1"/>
</dbReference>
<dbReference type="InterPro" id="IPR049945">
    <property type="entry name" value="AAA_22"/>
</dbReference>
<evidence type="ECO:0000313" key="4">
    <source>
        <dbReference type="Proteomes" id="UP000313988"/>
    </source>
</evidence>
<evidence type="ECO:0000313" key="2">
    <source>
        <dbReference type="EMBL" id="MBB6018583.1"/>
    </source>
</evidence>
<dbReference type="InterPro" id="IPR027417">
    <property type="entry name" value="P-loop_NTPase"/>
</dbReference>